<reference evidence="1 2" key="1">
    <citation type="submission" date="2018-11" db="EMBL/GenBank/DDBJ databases">
        <title>Sequencing the genomes of 1000 actinobacteria strains.</title>
        <authorList>
            <person name="Klenk H.-P."/>
        </authorList>
    </citation>
    <scope>NUCLEOTIDE SEQUENCE [LARGE SCALE GENOMIC DNA]</scope>
    <source>
        <strain evidence="1 2">DSM 14012</strain>
    </source>
</reference>
<gene>
    <name evidence="1" type="ORF">EDD42_4001</name>
</gene>
<dbReference type="Proteomes" id="UP000266915">
    <property type="component" value="Unassembled WGS sequence"/>
</dbReference>
<evidence type="ECO:0000313" key="2">
    <source>
        <dbReference type="Proteomes" id="UP000266915"/>
    </source>
</evidence>
<name>A0A3N2BLF9_9MICO</name>
<comment type="caution">
    <text evidence="1">The sequence shown here is derived from an EMBL/GenBank/DDBJ whole genome shotgun (WGS) entry which is preliminary data.</text>
</comment>
<keyword evidence="2" id="KW-1185">Reference proteome</keyword>
<protein>
    <submittedName>
        <fullName evidence="1">Uncharacterized protein</fullName>
    </submittedName>
</protein>
<sequence>MSHPVIAPLSDGRRVQVPGDYVDEWKTDVRELNTLLGLGDWFTDGGEKRQALIEGASKDWARCDHPRNPATQVRVTNLRQAGTFVPNEPHASVWICDKRSCLLDAMAWAERQTNDTAVWIDADGAAHEELPAVTASNEPAVTLPLTPAAASKLMDEDGFVDLAISIDKVEYFDALGERGERTIEDFLHDQSFTFGLPHDCSSEPVAIKGEVITVNYTTNIREVLPEESESQQ</sequence>
<organism evidence="1 2">
    <name type="scientific">Plantibacter flavus</name>
    <dbReference type="NCBI Taxonomy" id="150123"/>
    <lineage>
        <taxon>Bacteria</taxon>
        <taxon>Bacillati</taxon>
        <taxon>Actinomycetota</taxon>
        <taxon>Actinomycetes</taxon>
        <taxon>Micrococcales</taxon>
        <taxon>Microbacteriaceae</taxon>
        <taxon>Plantibacter</taxon>
    </lineage>
</organism>
<accession>A0A3N2BLF9</accession>
<dbReference type="AlphaFoldDB" id="A0A3N2BLF9"/>
<evidence type="ECO:0000313" key="1">
    <source>
        <dbReference type="EMBL" id="ROR76048.1"/>
    </source>
</evidence>
<dbReference type="RefSeq" id="WP_085514167.1">
    <property type="nucleotide sequence ID" value="NZ_FXAP01000007.1"/>
</dbReference>
<proteinExistence type="predicted"/>
<dbReference type="EMBL" id="RKHL01000002">
    <property type="protein sequence ID" value="ROR76048.1"/>
    <property type="molecule type" value="Genomic_DNA"/>
</dbReference>